<evidence type="ECO:0008006" key="3">
    <source>
        <dbReference type="Google" id="ProtNLM"/>
    </source>
</evidence>
<gene>
    <name evidence="2" type="ORF">ABT39_MTgene1700</name>
</gene>
<reference evidence="2" key="1">
    <citation type="journal article" date="2015" name="Genome Biol. Evol.">
        <title>Organellar Genomes of White Spruce (Picea glauca): Assembly and Annotation.</title>
        <authorList>
            <person name="Jackman S.D."/>
            <person name="Warren R.L."/>
            <person name="Gibb E.A."/>
            <person name="Vandervalk B.P."/>
            <person name="Mohamadi H."/>
            <person name="Chu J."/>
            <person name="Raymond A."/>
            <person name="Pleasance S."/>
            <person name="Coope R."/>
            <person name="Wildung M.R."/>
            <person name="Ritland C.E."/>
            <person name="Bousquet J."/>
            <person name="Jones S.J."/>
            <person name="Bohlmann J."/>
            <person name="Birol I."/>
        </authorList>
    </citation>
    <scope>NUCLEOTIDE SEQUENCE [LARGE SCALE GENOMIC DNA]</scope>
    <source>
        <tissue evidence="2">Flushing bud</tissue>
    </source>
</reference>
<keyword evidence="2" id="KW-0496">Mitochondrion</keyword>
<organism evidence="2">
    <name type="scientific">Picea glauca</name>
    <name type="common">White spruce</name>
    <name type="synonym">Pinus glauca</name>
    <dbReference type="NCBI Taxonomy" id="3330"/>
    <lineage>
        <taxon>Eukaryota</taxon>
        <taxon>Viridiplantae</taxon>
        <taxon>Streptophyta</taxon>
        <taxon>Embryophyta</taxon>
        <taxon>Tracheophyta</taxon>
        <taxon>Spermatophyta</taxon>
        <taxon>Pinopsida</taxon>
        <taxon>Pinidae</taxon>
        <taxon>Conifers I</taxon>
        <taxon>Pinales</taxon>
        <taxon>Pinaceae</taxon>
        <taxon>Picea</taxon>
    </lineage>
</organism>
<keyword evidence="1" id="KW-0732">Signal</keyword>
<evidence type="ECO:0000256" key="1">
    <source>
        <dbReference type="SAM" id="SignalP"/>
    </source>
</evidence>
<evidence type="ECO:0000313" key="2">
    <source>
        <dbReference type="EMBL" id="KUM46598.1"/>
    </source>
</evidence>
<protein>
    <recommendedName>
        <fullName evidence="3">Secreted protein</fullName>
    </recommendedName>
</protein>
<proteinExistence type="predicted"/>
<name>A0A117NGC4_PICGL</name>
<comment type="caution">
    <text evidence="2">The sequence shown here is derived from an EMBL/GenBank/DDBJ whole genome shotgun (WGS) entry which is preliminary data.</text>
</comment>
<geneLocation type="mitochondrion" evidence="2"/>
<dbReference type="EMBL" id="LKAM01000011">
    <property type="protein sequence ID" value="KUM46598.1"/>
    <property type="molecule type" value="Genomic_DNA"/>
</dbReference>
<accession>A0A117NGC4</accession>
<feature type="signal peptide" evidence="1">
    <location>
        <begin position="1"/>
        <end position="17"/>
    </location>
</feature>
<feature type="chain" id="PRO_5007152029" description="Secreted protein" evidence="1">
    <location>
        <begin position="18"/>
        <end position="68"/>
    </location>
</feature>
<sequence length="68" mass="7646">MLLFLTMFLLFCLSLEREMLRCIWPSLGPFVKTSSVSLYSKASPCSLSDKALSGFQTFPKPPLRLLTS</sequence>
<dbReference type="AlphaFoldDB" id="A0A117NGC4"/>